<organism evidence="1 2">
    <name type="scientific">Streptomyces bikiniensis</name>
    <dbReference type="NCBI Taxonomy" id="1896"/>
    <lineage>
        <taxon>Bacteria</taxon>
        <taxon>Bacillati</taxon>
        <taxon>Actinomycetota</taxon>
        <taxon>Actinomycetes</taxon>
        <taxon>Kitasatosporales</taxon>
        <taxon>Streptomycetaceae</taxon>
        <taxon>Streptomyces</taxon>
    </lineage>
</organism>
<accession>A0ABW8D099</accession>
<gene>
    <name evidence="1" type="ORF">ACIGW0_28470</name>
</gene>
<proteinExistence type="predicted"/>
<reference evidence="1 2" key="1">
    <citation type="submission" date="2024-10" db="EMBL/GenBank/DDBJ databases">
        <title>The Natural Products Discovery Center: Release of the First 8490 Sequenced Strains for Exploring Actinobacteria Biosynthetic Diversity.</title>
        <authorList>
            <person name="Kalkreuter E."/>
            <person name="Kautsar S.A."/>
            <person name="Yang D."/>
            <person name="Bader C.D."/>
            <person name="Teijaro C.N."/>
            <person name="Fluegel L."/>
            <person name="Davis C.M."/>
            <person name="Simpson J.R."/>
            <person name="Lauterbach L."/>
            <person name="Steele A.D."/>
            <person name="Gui C."/>
            <person name="Meng S."/>
            <person name="Li G."/>
            <person name="Viehrig K."/>
            <person name="Ye F."/>
            <person name="Su P."/>
            <person name="Kiefer A.F."/>
            <person name="Nichols A."/>
            <person name="Cepeda A.J."/>
            <person name="Yan W."/>
            <person name="Fan B."/>
            <person name="Jiang Y."/>
            <person name="Adhikari A."/>
            <person name="Zheng C.-J."/>
            <person name="Schuster L."/>
            <person name="Cowan T.M."/>
            <person name="Smanski M.J."/>
            <person name="Chevrette M.G."/>
            <person name="De Carvalho L.P.S."/>
            <person name="Shen B."/>
        </authorList>
    </citation>
    <scope>NUCLEOTIDE SEQUENCE [LARGE SCALE GENOMIC DNA]</scope>
    <source>
        <strain evidence="1 2">NPDC053346</strain>
    </source>
</reference>
<dbReference type="RefSeq" id="WP_399620367.1">
    <property type="nucleotide sequence ID" value="NZ_JBITYT010000016.1"/>
</dbReference>
<sequence length="95" mass="10623">MQRDRTDEEPVLIKLTPDRASVLSDWLYEVTTESGKLDAIVPDRAVRSGIHAIAGTLEKELAGIFAPDYEQRLAEARRRGVVRSSSWGQRSVTRA</sequence>
<dbReference type="EMBL" id="JBITYT010000016">
    <property type="protein sequence ID" value="MFI9123279.1"/>
    <property type="molecule type" value="Genomic_DNA"/>
</dbReference>
<evidence type="ECO:0000313" key="1">
    <source>
        <dbReference type="EMBL" id="MFI9123279.1"/>
    </source>
</evidence>
<evidence type="ECO:0000313" key="2">
    <source>
        <dbReference type="Proteomes" id="UP001614391"/>
    </source>
</evidence>
<comment type="caution">
    <text evidence="1">The sequence shown here is derived from an EMBL/GenBank/DDBJ whole genome shotgun (WGS) entry which is preliminary data.</text>
</comment>
<dbReference type="Proteomes" id="UP001614391">
    <property type="component" value="Unassembled WGS sequence"/>
</dbReference>
<name>A0ABW8D099_STRBI</name>
<protein>
    <submittedName>
        <fullName evidence="1">Uncharacterized protein</fullName>
    </submittedName>
</protein>
<keyword evidence="2" id="KW-1185">Reference proteome</keyword>